<name>A0A502DV63_9BURK</name>
<accession>A0A502DV63</accession>
<dbReference type="RefSeq" id="WP_140841816.1">
    <property type="nucleotide sequence ID" value="NZ_RCZI01000002.1"/>
</dbReference>
<comment type="caution">
    <text evidence="1">The sequence shown here is derived from an EMBL/GenBank/DDBJ whole genome shotgun (WGS) entry which is preliminary data.</text>
</comment>
<dbReference type="Proteomes" id="UP000319212">
    <property type="component" value="Unassembled WGS sequence"/>
</dbReference>
<gene>
    <name evidence="1" type="ORF">EAH82_06445</name>
</gene>
<dbReference type="EMBL" id="RCZI01000002">
    <property type="protein sequence ID" value="TPG29365.1"/>
    <property type="molecule type" value="Genomic_DNA"/>
</dbReference>
<protein>
    <submittedName>
        <fullName evidence="1">DUF721 domain-containing protein</fullName>
    </submittedName>
</protein>
<proteinExistence type="predicted"/>
<evidence type="ECO:0000313" key="2">
    <source>
        <dbReference type="Proteomes" id="UP000319212"/>
    </source>
</evidence>
<dbReference type="AlphaFoldDB" id="A0A502DV63"/>
<dbReference type="OrthoDB" id="9155022at2"/>
<sequence>MHRRFKPQTVQQAADGSAALAGLLARARDAGERLRAVESLIPLEMRPAVKAGPTEDEVWCLLVQGSAAAAKLRQLAPALVARLNTKGWKVTSIRIKVQARREGH</sequence>
<evidence type="ECO:0000313" key="1">
    <source>
        <dbReference type="EMBL" id="TPG29365.1"/>
    </source>
</evidence>
<organism evidence="1 2">
    <name type="scientific">Variovorax guangxiensis</name>
    <dbReference type="NCBI Taxonomy" id="1775474"/>
    <lineage>
        <taxon>Bacteria</taxon>
        <taxon>Pseudomonadati</taxon>
        <taxon>Pseudomonadota</taxon>
        <taxon>Betaproteobacteria</taxon>
        <taxon>Burkholderiales</taxon>
        <taxon>Comamonadaceae</taxon>
        <taxon>Variovorax</taxon>
    </lineage>
</organism>
<reference evidence="1 2" key="1">
    <citation type="journal article" date="2019" name="Environ. Microbiol.">
        <title>Species interactions and distinct microbial communities in high Arctic permafrost affected cryosols are associated with the CH4 and CO2 gas fluxes.</title>
        <authorList>
            <person name="Altshuler I."/>
            <person name="Hamel J."/>
            <person name="Turney S."/>
            <person name="Magnuson E."/>
            <person name="Levesque R."/>
            <person name="Greer C."/>
            <person name="Whyte L.G."/>
        </authorList>
    </citation>
    <scope>NUCLEOTIDE SEQUENCE [LARGE SCALE GENOMIC DNA]</scope>
    <source>
        <strain evidence="1 2">S06.C</strain>
    </source>
</reference>